<dbReference type="RefSeq" id="WP_290343769.1">
    <property type="nucleotide sequence ID" value="NZ_JAUHGV010000190.1"/>
</dbReference>
<dbReference type="Gene3D" id="2.40.10.480">
    <property type="match status" value="1"/>
</dbReference>
<dbReference type="AlphaFoldDB" id="A0AAJ1R762"/>
<feature type="domain" description="Pyrrolo-quinoline quinone repeat" evidence="1">
    <location>
        <begin position="46"/>
        <end position="87"/>
    </location>
</feature>
<dbReference type="EMBL" id="JAUHGV010000190">
    <property type="protein sequence ID" value="MDN4015240.1"/>
    <property type="molecule type" value="Genomic_DNA"/>
</dbReference>
<dbReference type="Proteomes" id="UP001225933">
    <property type="component" value="Unassembled WGS sequence"/>
</dbReference>
<comment type="caution">
    <text evidence="2">The sequence shown here is derived from an EMBL/GenBank/DDBJ whole genome shotgun (WGS) entry which is preliminary data.</text>
</comment>
<gene>
    <name evidence="2" type="ORF">QX233_22590</name>
</gene>
<accession>A0AAJ1R762</accession>
<evidence type="ECO:0000259" key="1">
    <source>
        <dbReference type="Pfam" id="PF13360"/>
    </source>
</evidence>
<reference evidence="2" key="1">
    <citation type="submission" date="2023-06" db="EMBL/GenBank/DDBJ databases">
        <title>Two Chryseobacterium gambrini strains from China.</title>
        <authorList>
            <person name="Zeng J."/>
            <person name="Wu Y."/>
        </authorList>
    </citation>
    <scope>NUCLEOTIDE SEQUENCE</scope>
    <source>
        <strain evidence="2">SQ219</strain>
    </source>
</reference>
<dbReference type="InterPro" id="IPR002372">
    <property type="entry name" value="PQQ_rpt_dom"/>
</dbReference>
<proteinExistence type="predicted"/>
<evidence type="ECO:0000313" key="3">
    <source>
        <dbReference type="Proteomes" id="UP001225933"/>
    </source>
</evidence>
<feature type="non-terminal residue" evidence="2">
    <location>
        <position position="1"/>
    </location>
</feature>
<dbReference type="SUPFAM" id="SSF50998">
    <property type="entry name" value="Quinoprotein alcohol dehydrogenase-like"/>
    <property type="match status" value="1"/>
</dbReference>
<protein>
    <submittedName>
        <fullName evidence="2">PQQ-binding-like beta-propeller repeat protein</fullName>
    </submittedName>
</protein>
<organism evidence="2 3">
    <name type="scientific">Chryseobacterium gambrini</name>
    <dbReference type="NCBI Taxonomy" id="373672"/>
    <lineage>
        <taxon>Bacteria</taxon>
        <taxon>Pseudomonadati</taxon>
        <taxon>Bacteroidota</taxon>
        <taxon>Flavobacteriia</taxon>
        <taxon>Flavobacteriales</taxon>
        <taxon>Weeksellaceae</taxon>
        <taxon>Chryseobacterium group</taxon>
        <taxon>Chryseobacterium</taxon>
    </lineage>
</organism>
<evidence type="ECO:0000313" key="2">
    <source>
        <dbReference type="EMBL" id="MDN4015240.1"/>
    </source>
</evidence>
<sequence length="89" mass="8315">VAVADGVAYAGSEAGAVTALSAAGPGAAGAGAPRTVTRAAESAGAAATRWTHDAGDAVRATPTVAGGVVYCGDEQGTLTALDAADGSER</sequence>
<feature type="non-terminal residue" evidence="2">
    <location>
        <position position="89"/>
    </location>
</feature>
<dbReference type="Pfam" id="PF13360">
    <property type="entry name" value="PQQ_2"/>
    <property type="match status" value="1"/>
</dbReference>
<name>A0AAJ1R762_9FLAO</name>
<dbReference type="InterPro" id="IPR011047">
    <property type="entry name" value="Quinoprotein_ADH-like_sf"/>
</dbReference>